<dbReference type="AlphaFoldDB" id="X0TW69"/>
<protein>
    <submittedName>
        <fullName evidence="1">Uncharacterized protein</fullName>
    </submittedName>
</protein>
<sequence>CGIDVFSTVRKLDFPIEVVRTTDQCPNYYGLILVD</sequence>
<gene>
    <name evidence="1" type="ORF">S01H1_16270</name>
</gene>
<reference evidence="1" key="1">
    <citation type="journal article" date="2014" name="Front. Microbiol.">
        <title>High frequency of phylogenetically diverse reductive dehalogenase-homologous genes in deep subseafloor sedimentary metagenomes.</title>
        <authorList>
            <person name="Kawai M."/>
            <person name="Futagami T."/>
            <person name="Toyoda A."/>
            <person name="Takaki Y."/>
            <person name="Nishi S."/>
            <person name="Hori S."/>
            <person name="Arai W."/>
            <person name="Tsubouchi T."/>
            <person name="Morono Y."/>
            <person name="Uchiyama I."/>
            <person name="Ito T."/>
            <person name="Fujiyama A."/>
            <person name="Inagaki F."/>
            <person name="Takami H."/>
        </authorList>
    </citation>
    <scope>NUCLEOTIDE SEQUENCE</scope>
    <source>
        <strain evidence="1">Expedition CK06-06</strain>
    </source>
</reference>
<accession>X0TW69</accession>
<dbReference type="EMBL" id="BARS01008547">
    <property type="protein sequence ID" value="GAF80375.1"/>
    <property type="molecule type" value="Genomic_DNA"/>
</dbReference>
<proteinExistence type="predicted"/>
<evidence type="ECO:0000313" key="1">
    <source>
        <dbReference type="EMBL" id="GAF80375.1"/>
    </source>
</evidence>
<name>X0TW69_9ZZZZ</name>
<feature type="non-terminal residue" evidence="1">
    <location>
        <position position="1"/>
    </location>
</feature>
<comment type="caution">
    <text evidence="1">The sequence shown here is derived from an EMBL/GenBank/DDBJ whole genome shotgun (WGS) entry which is preliminary data.</text>
</comment>
<organism evidence="1">
    <name type="scientific">marine sediment metagenome</name>
    <dbReference type="NCBI Taxonomy" id="412755"/>
    <lineage>
        <taxon>unclassified sequences</taxon>
        <taxon>metagenomes</taxon>
        <taxon>ecological metagenomes</taxon>
    </lineage>
</organism>